<organism evidence="3 4">
    <name type="scientific">Shewanella hanedai</name>
    <name type="common">Alteromonas hanedai</name>
    <dbReference type="NCBI Taxonomy" id="25"/>
    <lineage>
        <taxon>Bacteria</taxon>
        <taxon>Pseudomonadati</taxon>
        <taxon>Pseudomonadota</taxon>
        <taxon>Gammaproteobacteria</taxon>
        <taxon>Alteromonadales</taxon>
        <taxon>Shewanellaceae</taxon>
        <taxon>Shewanella</taxon>
    </lineage>
</organism>
<name>A0A553JM39_SHEHA</name>
<evidence type="ECO:0000313" key="4">
    <source>
        <dbReference type="Proteomes" id="UP000318126"/>
    </source>
</evidence>
<evidence type="ECO:0000256" key="1">
    <source>
        <dbReference type="PROSITE-ProRule" id="PRU00703"/>
    </source>
</evidence>
<comment type="caution">
    <text evidence="3">The sequence shown here is derived from an EMBL/GenBank/DDBJ whole genome shotgun (WGS) entry which is preliminary data.</text>
</comment>
<feature type="domain" description="CBS" evidence="2">
    <location>
        <begin position="109"/>
        <end position="172"/>
    </location>
</feature>
<accession>A0A553JM39</accession>
<dbReference type="Proteomes" id="UP000318126">
    <property type="component" value="Unassembled WGS sequence"/>
</dbReference>
<gene>
    <name evidence="3" type="ORF">FN961_14925</name>
</gene>
<reference evidence="4" key="1">
    <citation type="submission" date="2019-07" db="EMBL/GenBank/DDBJ databases">
        <title>Shewanella sp. YLB-08 draft genomic sequence.</title>
        <authorList>
            <person name="Yu L."/>
        </authorList>
    </citation>
    <scope>NUCLEOTIDE SEQUENCE [LARGE SCALE GENOMIC DNA]</scope>
    <source>
        <strain evidence="4">JCM 20706</strain>
    </source>
</reference>
<protein>
    <submittedName>
        <fullName evidence="3">CBS domain-containing protein</fullName>
    </submittedName>
</protein>
<evidence type="ECO:0000259" key="2">
    <source>
        <dbReference type="PROSITE" id="PS51371"/>
    </source>
</evidence>
<sequence length="193" mass="21923">MRNLALFSTASVDHLLWSTNSEITQLNSPALSIFTDFDHSQPMVVDSNTGAVNTLEIMEKTHSFMRLVVDKNNKFLGVITKHQLSDSKMLKMTNKFDSNLDELLVTDMMIPREELMSLDYEQLTSASVSDVVRSLQENGLHHILVIDHQQHHIRGLIAANDVARKLKVPINIEQPPSFMHIFKTNLAKNARLF</sequence>
<keyword evidence="4" id="KW-1185">Reference proteome</keyword>
<dbReference type="EMBL" id="VKGK01000018">
    <property type="protein sequence ID" value="TRY13532.1"/>
    <property type="molecule type" value="Genomic_DNA"/>
</dbReference>
<keyword evidence="1" id="KW-0129">CBS domain</keyword>
<dbReference type="InterPro" id="IPR000644">
    <property type="entry name" value="CBS_dom"/>
</dbReference>
<dbReference type="Gene3D" id="3.10.580.10">
    <property type="entry name" value="CBS-domain"/>
    <property type="match status" value="2"/>
</dbReference>
<evidence type="ECO:0000313" key="3">
    <source>
        <dbReference type="EMBL" id="TRY13532.1"/>
    </source>
</evidence>
<dbReference type="AlphaFoldDB" id="A0A553JM39"/>
<dbReference type="InterPro" id="IPR046342">
    <property type="entry name" value="CBS_dom_sf"/>
</dbReference>
<dbReference type="Pfam" id="PF00571">
    <property type="entry name" value="CBS"/>
    <property type="match status" value="2"/>
</dbReference>
<dbReference type="OrthoDB" id="5295117at2"/>
<dbReference type="RefSeq" id="WP_144040978.1">
    <property type="nucleotide sequence ID" value="NZ_BMPL01000011.1"/>
</dbReference>
<dbReference type="PROSITE" id="PS51371">
    <property type="entry name" value="CBS"/>
    <property type="match status" value="1"/>
</dbReference>
<dbReference type="SUPFAM" id="SSF54631">
    <property type="entry name" value="CBS-domain pair"/>
    <property type="match status" value="1"/>
</dbReference>
<proteinExistence type="predicted"/>